<dbReference type="RefSeq" id="WP_286299092.1">
    <property type="nucleotide sequence ID" value="NZ_AP027728.1"/>
</dbReference>
<accession>A0ABN6X704</accession>
<reference evidence="3" key="1">
    <citation type="journal article" date="2019" name="Int. J. Syst. Evol. Microbiol.">
        <title>The Global Catalogue of Microorganisms (GCM) 10K type strain sequencing project: providing services to taxonomists for standard genome sequencing and annotation.</title>
        <authorList>
            <consortium name="The Broad Institute Genomics Platform"/>
            <consortium name="The Broad Institute Genome Sequencing Center for Infectious Disease"/>
            <person name="Wu L."/>
            <person name="Ma J."/>
        </authorList>
    </citation>
    <scope>NUCLEOTIDE SEQUENCE [LARGE SCALE GENOMIC DNA]</scope>
    <source>
        <strain evidence="3">NBRC 106310</strain>
    </source>
</reference>
<feature type="transmembrane region" description="Helical" evidence="1">
    <location>
        <begin position="20"/>
        <end position="38"/>
    </location>
</feature>
<keyword evidence="1" id="KW-0472">Membrane</keyword>
<protein>
    <submittedName>
        <fullName evidence="2">Uncharacterized protein</fullName>
    </submittedName>
</protein>
<gene>
    <name evidence="2" type="ORF">GCM10025863_17800</name>
</gene>
<keyword evidence="1" id="KW-0812">Transmembrane</keyword>
<feature type="transmembrane region" description="Helical" evidence="1">
    <location>
        <begin position="50"/>
        <end position="68"/>
    </location>
</feature>
<evidence type="ECO:0000313" key="3">
    <source>
        <dbReference type="Proteomes" id="UP001321543"/>
    </source>
</evidence>
<organism evidence="2 3">
    <name type="scientific">Microbacterium suwonense</name>
    <dbReference type="NCBI Taxonomy" id="683047"/>
    <lineage>
        <taxon>Bacteria</taxon>
        <taxon>Bacillati</taxon>
        <taxon>Actinomycetota</taxon>
        <taxon>Actinomycetes</taxon>
        <taxon>Micrococcales</taxon>
        <taxon>Microbacteriaceae</taxon>
        <taxon>Microbacterium</taxon>
    </lineage>
</organism>
<evidence type="ECO:0000256" key="1">
    <source>
        <dbReference type="SAM" id="Phobius"/>
    </source>
</evidence>
<evidence type="ECO:0000313" key="2">
    <source>
        <dbReference type="EMBL" id="BDZ39166.1"/>
    </source>
</evidence>
<keyword evidence="3" id="KW-1185">Reference proteome</keyword>
<dbReference type="EMBL" id="AP027728">
    <property type="protein sequence ID" value="BDZ39166.1"/>
    <property type="molecule type" value="Genomic_DNA"/>
</dbReference>
<feature type="transmembrane region" description="Helical" evidence="1">
    <location>
        <begin position="74"/>
        <end position="91"/>
    </location>
</feature>
<sequence>MSLVTERFFGDSRSRSIWQWQLVFSFTIVAIGAGVALLTPARFGDWRFSVGIMLVAAVTMATLCIPWHRVGSMPVLAVPVLDALLIALIAAGDTPRRCTCGCSRSPGPRRTSRRRR</sequence>
<dbReference type="Proteomes" id="UP001321543">
    <property type="component" value="Chromosome"/>
</dbReference>
<proteinExistence type="predicted"/>
<name>A0ABN6X704_9MICO</name>
<keyword evidence="1" id="KW-1133">Transmembrane helix</keyword>